<keyword evidence="2" id="KW-0472">Membrane</keyword>
<evidence type="ECO:0000256" key="1">
    <source>
        <dbReference type="SAM" id="Coils"/>
    </source>
</evidence>
<keyword evidence="4" id="KW-1185">Reference proteome</keyword>
<dbReference type="Proteomes" id="UP001250662">
    <property type="component" value="Unassembled WGS sequence"/>
</dbReference>
<sequence length="248" mass="28844">MIKFFRKIRQQLLSENKFSKYFLYAIGEIILVVFGILIALQINNWNQDKIDSKIEKELLSELLENLSINAERLENSITEEYETARSIDFVVEVLENKLAHVDSMNYHFGRADFASDIVISNTAFEAIKSQGFQIISDSEIRKLMIDLFDAEYGVLIALTVRLENQFWPSASLPLFHKYFRVVDVKSRGLKDPNYDVIPIDYESLLKDQVYINMIKHRGSFRYAGAHLKETSLEKTIFLKEKIANYLNP</sequence>
<organism evidence="3 4">
    <name type="scientific">Croceitalea vernalis</name>
    <dbReference type="NCBI Taxonomy" id="3075599"/>
    <lineage>
        <taxon>Bacteria</taxon>
        <taxon>Pseudomonadati</taxon>
        <taxon>Bacteroidota</taxon>
        <taxon>Flavobacteriia</taxon>
        <taxon>Flavobacteriales</taxon>
        <taxon>Flavobacteriaceae</taxon>
        <taxon>Croceitalea</taxon>
    </lineage>
</organism>
<proteinExistence type="predicted"/>
<name>A0ABU3BF08_9FLAO</name>
<dbReference type="EMBL" id="JAVRHU010000001">
    <property type="protein sequence ID" value="MDT0620741.1"/>
    <property type="molecule type" value="Genomic_DNA"/>
</dbReference>
<comment type="caution">
    <text evidence="3">The sequence shown here is derived from an EMBL/GenBank/DDBJ whole genome shotgun (WGS) entry which is preliminary data.</text>
</comment>
<evidence type="ECO:0000313" key="4">
    <source>
        <dbReference type="Proteomes" id="UP001250662"/>
    </source>
</evidence>
<gene>
    <name evidence="3" type="ORF">RM520_03830</name>
</gene>
<evidence type="ECO:0000256" key="2">
    <source>
        <dbReference type="SAM" id="Phobius"/>
    </source>
</evidence>
<reference evidence="3 4" key="1">
    <citation type="submission" date="2023-09" db="EMBL/GenBank/DDBJ databases">
        <authorList>
            <person name="Rey-Velasco X."/>
        </authorList>
    </citation>
    <scope>NUCLEOTIDE SEQUENCE [LARGE SCALE GENOMIC DNA]</scope>
    <source>
        <strain evidence="3 4">P007</strain>
    </source>
</reference>
<dbReference type="RefSeq" id="WP_311387028.1">
    <property type="nucleotide sequence ID" value="NZ_JAVRHU010000001.1"/>
</dbReference>
<keyword evidence="2" id="KW-0812">Transmembrane</keyword>
<feature type="coiled-coil region" evidence="1">
    <location>
        <begin position="56"/>
        <end position="83"/>
    </location>
</feature>
<accession>A0ABU3BF08</accession>
<protein>
    <submittedName>
        <fullName evidence="3">Uncharacterized protein</fullName>
    </submittedName>
</protein>
<keyword evidence="2" id="KW-1133">Transmembrane helix</keyword>
<evidence type="ECO:0000313" key="3">
    <source>
        <dbReference type="EMBL" id="MDT0620741.1"/>
    </source>
</evidence>
<feature type="transmembrane region" description="Helical" evidence="2">
    <location>
        <begin position="21"/>
        <end position="42"/>
    </location>
</feature>
<keyword evidence="1" id="KW-0175">Coiled coil</keyword>